<comment type="cofactor">
    <cofactor evidence="1">
        <name>thiamine diphosphate</name>
        <dbReference type="ChEBI" id="CHEBI:58937"/>
    </cofactor>
</comment>
<dbReference type="PATRIC" id="fig|1429439.4.peg.4338"/>
<proteinExistence type="predicted"/>
<dbReference type="InterPro" id="IPR005475">
    <property type="entry name" value="Transketolase-like_Pyr-bd"/>
</dbReference>
<evidence type="ECO:0000259" key="4">
    <source>
        <dbReference type="SMART" id="SM00861"/>
    </source>
</evidence>
<protein>
    <recommendedName>
        <fullName evidence="4">Transketolase-like pyrimidine-binding domain-containing protein</fullName>
    </recommendedName>
</protein>
<dbReference type="InterPro" id="IPR033248">
    <property type="entry name" value="Transketolase_C"/>
</dbReference>
<dbReference type="Gene3D" id="3.40.50.970">
    <property type="match status" value="1"/>
</dbReference>
<name>W4M486_9BACT</name>
<sequence length="327" mass="35123">MVAATQTRDISLTQALNEAMREEMQRDDRVFIMGEDIRSGVYGASAGLYADFGENRVLDCPLSENAFVGAAVGAAAVGTRPIVESASCFLWVAMDSLISQAAKMRYMFGGQVDLPIVYRMSMYYGGSMAAHHSDRSHPIFMNVPGFKVVFPSTAYDGKGLLKTAIRDDDPIIFCEDRTILGARGHVPEGEYTIPLGQADIKREGRDVTIVAIGGMVPRALQAADSLAEEGISAEVLDPRTLVPLDKQAILNSVAKTGRLVVVDMAHKTCSAASEIAAIVAMEGFWSLQAPIQRLGTANVHIPFSTALEPLCYATAESIADAARVTME</sequence>
<evidence type="ECO:0000256" key="2">
    <source>
        <dbReference type="ARBA" id="ARBA00023002"/>
    </source>
</evidence>
<organism evidence="5 6">
    <name type="scientific">Candidatus Entotheonella gemina</name>
    <dbReference type="NCBI Taxonomy" id="1429439"/>
    <lineage>
        <taxon>Bacteria</taxon>
        <taxon>Pseudomonadati</taxon>
        <taxon>Nitrospinota/Tectimicrobiota group</taxon>
        <taxon>Candidatus Tectimicrobiota</taxon>
        <taxon>Candidatus Entotheonellia</taxon>
        <taxon>Candidatus Entotheonellales</taxon>
        <taxon>Candidatus Entotheonellaceae</taxon>
        <taxon>Candidatus Entotheonella</taxon>
    </lineage>
</organism>
<comment type="caution">
    <text evidence="5">The sequence shown here is derived from an EMBL/GenBank/DDBJ whole genome shotgun (WGS) entry which is preliminary data.</text>
</comment>
<feature type="domain" description="Transketolase-like pyrimidine-binding" evidence="4">
    <location>
        <begin position="10"/>
        <end position="182"/>
    </location>
</feature>
<evidence type="ECO:0000313" key="6">
    <source>
        <dbReference type="Proteomes" id="UP000019140"/>
    </source>
</evidence>
<dbReference type="FunFam" id="3.40.50.920:FF:000001">
    <property type="entry name" value="Pyruvate dehydrogenase E1 beta subunit"/>
    <property type="match status" value="1"/>
</dbReference>
<dbReference type="Gene3D" id="3.40.50.920">
    <property type="match status" value="1"/>
</dbReference>
<dbReference type="InterPro" id="IPR029061">
    <property type="entry name" value="THDP-binding"/>
</dbReference>
<dbReference type="HOGENOM" id="CLU_012907_1_0_7"/>
<reference evidence="5 6" key="1">
    <citation type="journal article" date="2014" name="Nature">
        <title>An environmental bacterial taxon with a large and distinct metabolic repertoire.</title>
        <authorList>
            <person name="Wilson M.C."/>
            <person name="Mori T."/>
            <person name="Ruckert C."/>
            <person name="Uria A.R."/>
            <person name="Helf M.J."/>
            <person name="Takada K."/>
            <person name="Gernert C."/>
            <person name="Steffens U.A."/>
            <person name="Heycke N."/>
            <person name="Schmitt S."/>
            <person name="Rinke C."/>
            <person name="Helfrich E.J."/>
            <person name="Brachmann A.O."/>
            <person name="Gurgui C."/>
            <person name="Wakimoto T."/>
            <person name="Kracht M."/>
            <person name="Crusemann M."/>
            <person name="Hentschel U."/>
            <person name="Abe I."/>
            <person name="Matsunaga S."/>
            <person name="Kalinowski J."/>
            <person name="Takeyama H."/>
            <person name="Piel J."/>
        </authorList>
    </citation>
    <scope>NUCLEOTIDE SEQUENCE [LARGE SCALE GENOMIC DNA]</scope>
    <source>
        <strain evidence="6">TSY2</strain>
    </source>
</reference>
<dbReference type="SUPFAM" id="SSF52922">
    <property type="entry name" value="TK C-terminal domain-like"/>
    <property type="match status" value="1"/>
</dbReference>
<dbReference type="PANTHER" id="PTHR43257:SF2">
    <property type="entry name" value="PYRUVATE DEHYDROGENASE E1 COMPONENT SUBUNIT BETA"/>
    <property type="match status" value="1"/>
</dbReference>
<gene>
    <name evidence="5" type="ORF">ETSY2_25550</name>
</gene>
<keyword evidence="2" id="KW-0560">Oxidoreductase</keyword>
<dbReference type="Pfam" id="PF02779">
    <property type="entry name" value="Transket_pyr"/>
    <property type="match status" value="1"/>
</dbReference>
<evidence type="ECO:0000313" key="5">
    <source>
        <dbReference type="EMBL" id="ETX05005.1"/>
    </source>
</evidence>
<accession>W4M486</accession>
<dbReference type="SMART" id="SM00861">
    <property type="entry name" value="Transket_pyr"/>
    <property type="match status" value="1"/>
</dbReference>
<dbReference type="FunFam" id="3.40.50.970:FF:000001">
    <property type="entry name" value="Pyruvate dehydrogenase E1 beta subunit"/>
    <property type="match status" value="1"/>
</dbReference>
<dbReference type="NCBIfam" id="NF006667">
    <property type="entry name" value="PRK09212.1"/>
    <property type="match status" value="1"/>
</dbReference>
<dbReference type="EMBL" id="AZHX01001066">
    <property type="protein sequence ID" value="ETX05005.1"/>
    <property type="molecule type" value="Genomic_DNA"/>
</dbReference>
<dbReference type="InterPro" id="IPR009014">
    <property type="entry name" value="Transketo_C/PFOR_II"/>
</dbReference>
<evidence type="ECO:0000256" key="3">
    <source>
        <dbReference type="ARBA" id="ARBA00023052"/>
    </source>
</evidence>
<dbReference type="AlphaFoldDB" id="W4M486"/>
<evidence type="ECO:0000256" key="1">
    <source>
        <dbReference type="ARBA" id="ARBA00001964"/>
    </source>
</evidence>
<keyword evidence="6" id="KW-1185">Reference proteome</keyword>
<dbReference type="SUPFAM" id="SSF52518">
    <property type="entry name" value="Thiamin diphosphate-binding fold (THDP-binding)"/>
    <property type="match status" value="1"/>
</dbReference>
<keyword evidence="3" id="KW-0786">Thiamine pyrophosphate</keyword>
<dbReference type="PANTHER" id="PTHR43257">
    <property type="entry name" value="PYRUVATE DEHYDROGENASE E1 COMPONENT BETA SUBUNIT"/>
    <property type="match status" value="1"/>
</dbReference>
<dbReference type="GO" id="GO:0016491">
    <property type="term" value="F:oxidoreductase activity"/>
    <property type="evidence" value="ECO:0007669"/>
    <property type="project" value="UniProtKB-KW"/>
</dbReference>
<dbReference type="Pfam" id="PF02780">
    <property type="entry name" value="Transketolase_C"/>
    <property type="match status" value="1"/>
</dbReference>
<dbReference type="Proteomes" id="UP000019140">
    <property type="component" value="Unassembled WGS sequence"/>
</dbReference>